<proteinExistence type="predicted"/>
<dbReference type="OrthoDB" id="9804310at2"/>
<evidence type="ECO:0000313" key="1">
    <source>
        <dbReference type="EMBL" id="KAA1248254.1"/>
    </source>
</evidence>
<dbReference type="EMBL" id="VTZN01000181">
    <property type="protein sequence ID" value="KAA1248254.1"/>
    <property type="molecule type" value="Genomic_DNA"/>
</dbReference>
<organism evidence="1 2">
    <name type="scientific">Mycobacterium simiae</name>
    <name type="common">Mycobacterium habana</name>
    <dbReference type="NCBI Taxonomy" id="1784"/>
    <lineage>
        <taxon>Bacteria</taxon>
        <taxon>Bacillati</taxon>
        <taxon>Actinomycetota</taxon>
        <taxon>Actinomycetes</taxon>
        <taxon>Mycobacteriales</taxon>
        <taxon>Mycobacteriaceae</taxon>
        <taxon>Mycobacterium</taxon>
        <taxon>Mycobacterium simiae complex</taxon>
    </lineage>
</organism>
<protein>
    <recommendedName>
        <fullName evidence="3">Class II glutamine amidotransferase</fullName>
    </recommendedName>
</protein>
<dbReference type="Proteomes" id="UP000324701">
    <property type="component" value="Unassembled WGS sequence"/>
</dbReference>
<accession>A0A5B1BM17</accession>
<gene>
    <name evidence="1" type="ORF">F0Q45_21620</name>
</gene>
<evidence type="ECO:0008006" key="3">
    <source>
        <dbReference type="Google" id="ProtNLM"/>
    </source>
</evidence>
<sequence length="124" mass="13580">MCRLFGLHAGNHVATATFWLLDAPDNLARQSRRNPDRTGLGVFDVHGQPPASVPEFHLLTKRTRARSVHLATRPCVVFATEPMDDDPGWSLLDPGELVHVDATLQITRSVVLPDPPRLLLSTGG</sequence>
<reference evidence="1 2" key="1">
    <citation type="submission" date="2019-09" db="EMBL/GenBank/DDBJ databases">
        <title>Report of infection by Mycobacterium simiae a patient suffering from pulmonary tuberculosis.</title>
        <authorList>
            <person name="Mohanty P.S."/>
            <person name="Bansal A.K."/>
            <person name="Singh H."/>
            <person name="Sharma S."/>
            <person name="Patil S.A."/>
            <person name="Upadhaya P."/>
            <person name="Singh P.K."/>
            <person name="Kumar D."/>
            <person name="Kumar S."/>
            <person name="Singh R.K."/>
            <person name="Chaudhary B."/>
        </authorList>
    </citation>
    <scope>NUCLEOTIDE SEQUENCE [LARGE SCALE GENOMIC DNA]</scope>
    <source>
        <strain evidence="1 2">JAL-560-SIM</strain>
    </source>
</reference>
<name>A0A5B1BM17_MYCSI</name>
<keyword evidence="2" id="KW-1185">Reference proteome</keyword>
<evidence type="ECO:0000313" key="2">
    <source>
        <dbReference type="Proteomes" id="UP000324701"/>
    </source>
</evidence>
<comment type="caution">
    <text evidence="1">The sequence shown here is derived from an EMBL/GenBank/DDBJ whole genome shotgun (WGS) entry which is preliminary data.</text>
</comment>
<dbReference type="RefSeq" id="WP_149655883.1">
    <property type="nucleotide sequence ID" value="NZ_VTZN01000181.1"/>
</dbReference>
<dbReference type="AlphaFoldDB" id="A0A5B1BM17"/>